<dbReference type="InterPro" id="IPR036010">
    <property type="entry name" value="2Fe-2S_ferredoxin-like_sf"/>
</dbReference>
<dbReference type="CDD" id="cd00207">
    <property type="entry name" value="fer2"/>
    <property type="match status" value="1"/>
</dbReference>
<organism evidence="8 9">
    <name type="scientific">Parazoarcus communis</name>
    <dbReference type="NCBI Taxonomy" id="41977"/>
    <lineage>
        <taxon>Bacteria</taxon>
        <taxon>Pseudomonadati</taxon>
        <taxon>Pseudomonadota</taxon>
        <taxon>Betaproteobacteria</taxon>
        <taxon>Rhodocyclales</taxon>
        <taxon>Zoogloeaceae</taxon>
        <taxon>Parazoarcus</taxon>
    </lineage>
</organism>
<evidence type="ECO:0000256" key="4">
    <source>
        <dbReference type="ARBA" id="ARBA00023004"/>
    </source>
</evidence>
<keyword evidence="3" id="KW-0479">Metal-binding</keyword>
<keyword evidence="4" id="KW-0408">Iron</keyword>
<dbReference type="InterPro" id="IPR001055">
    <property type="entry name" value="Adrenodoxin-like"/>
</dbReference>
<dbReference type="GO" id="GO:0046872">
    <property type="term" value="F:metal ion binding"/>
    <property type="evidence" value="ECO:0007669"/>
    <property type="project" value="UniProtKB-KW"/>
</dbReference>
<evidence type="ECO:0000313" key="9">
    <source>
        <dbReference type="Proteomes" id="UP000244930"/>
    </source>
</evidence>
<dbReference type="Pfam" id="PF00111">
    <property type="entry name" value="Fer2"/>
    <property type="match status" value="1"/>
</dbReference>
<dbReference type="EMBL" id="CP022187">
    <property type="protein sequence ID" value="AWI74246.1"/>
    <property type="molecule type" value="Genomic_DNA"/>
</dbReference>
<name>A0A2U8GMQ0_9RHOO</name>
<dbReference type="GO" id="GO:0005829">
    <property type="term" value="C:cytosol"/>
    <property type="evidence" value="ECO:0007669"/>
    <property type="project" value="TreeGrafter"/>
</dbReference>
<keyword evidence="9" id="KW-1185">Reference proteome</keyword>
<dbReference type="Gene3D" id="3.10.20.30">
    <property type="match status" value="1"/>
</dbReference>
<protein>
    <submittedName>
        <fullName evidence="8">(2Fe-2S)-binding protein</fullName>
    </submittedName>
</protein>
<dbReference type="PROSITE" id="PS51085">
    <property type="entry name" value="2FE2S_FER_2"/>
    <property type="match status" value="1"/>
</dbReference>
<comment type="cofactor">
    <cofactor evidence="6">
        <name>[2Fe-2S] cluster</name>
        <dbReference type="ChEBI" id="CHEBI:190135"/>
    </cofactor>
</comment>
<keyword evidence="5" id="KW-0411">Iron-sulfur</keyword>
<evidence type="ECO:0000256" key="6">
    <source>
        <dbReference type="ARBA" id="ARBA00034078"/>
    </source>
</evidence>
<evidence type="ECO:0000256" key="1">
    <source>
        <dbReference type="ARBA" id="ARBA00010914"/>
    </source>
</evidence>
<dbReference type="GO" id="GO:0140647">
    <property type="term" value="P:P450-containing electron transport chain"/>
    <property type="evidence" value="ECO:0007669"/>
    <property type="project" value="InterPro"/>
</dbReference>
<dbReference type="PRINTS" id="PR00355">
    <property type="entry name" value="ADRENODOXIN"/>
</dbReference>
<dbReference type="GO" id="GO:0009055">
    <property type="term" value="F:electron transfer activity"/>
    <property type="evidence" value="ECO:0007669"/>
    <property type="project" value="TreeGrafter"/>
</dbReference>
<dbReference type="InterPro" id="IPR001041">
    <property type="entry name" value="2Fe-2S_ferredoxin-type"/>
</dbReference>
<feature type="domain" description="2Fe-2S ferredoxin-type" evidence="7">
    <location>
        <begin position="2"/>
        <end position="105"/>
    </location>
</feature>
<dbReference type="AlphaFoldDB" id="A0A2U8GMQ0"/>
<dbReference type="KEGG" id="acom:CEW83_02595"/>
<evidence type="ECO:0000313" key="8">
    <source>
        <dbReference type="EMBL" id="AWI74246.1"/>
    </source>
</evidence>
<keyword evidence="2" id="KW-0001">2Fe-2S</keyword>
<evidence type="ECO:0000259" key="7">
    <source>
        <dbReference type="PROSITE" id="PS51085"/>
    </source>
</evidence>
<dbReference type="RefSeq" id="WP_108947954.1">
    <property type="nucleotide sequence ID" value="NZ_CP022187.1"/>
</dbReference>
<gene>
    <name evidence="8" type="ORF">CEW83_02595</name>
</gene>
<dbReference type="InterPro" id="IPR012675">
    <property type="entry name" value="Beta-grasp_dom_sf"/>
</dbReference>
<accession>A0A2U8GMQ0</accession>
<dbReference type="InterPro" id="IPR018298">
    <property type="entry name" value="Adrenodoxin_Fe-S_BS"/>
</dbReference>
<dbReference type="GO" id="GO:0051537">
    <property type="term" value="F:2 iron, 2 sulfur cluster binding"/>
    <property type="evidence" value="ECO:0007669"/>
    <property type="project" value="UniProtKB-KW"/>
</dbReference>
<evidence type="ECO:0000256" key="2">
    <source>
        <dbReference type="ARBA" id="ARBA00022714"/>
    </source>
</evidence>
<dbReference type="SUPFAM" id="SSF54292">
    <property type="entry name" value="2Fe-2S ferredoxin-like"/>
    <property type="match status" value="1"/>
</dbReference>
<evidence type="ECO:0000256" key="3">
    <source>
        <dbReference type="ARBA" id="ARBA00022723"/>
    </source>
</evidence>
<evidence type="ECO:0000256" key="5">
    <source>
        <dbReference type="ARBA" id="ARBA00023014"/>
    </source>
</evidence>
<dbReference type="PANTHER" id="PTHR23426:SF65">
    <property type="entry name" value="FERREDOXIN-2, MITOCHONDRIAL"/>
    <property type="match status" value="1"/>
</dbReference>
<proteinExistence type="inferred from homology"/>
<dbReference type="PROSITE" id="PS00814">
    <property type="entry name" value="ADX"/>
    <property type="match status" value="1"/>
</dbReference>
<dbReference type="Proteomes" id="UP000244930">
    <property type="component" value="Chromosome"/>
</dbReference>
<dbReference type="PANTHER" id="PTHR23426">
    <property type="entry name" value="FERREDOXIN/ADRENODOXIN"/>
    <property type="match status" value="1"/>
</dbReference>
<reference evidence="8 9" key="1">
    <citation type="submission" date="2017-06" db="EMBL/GenBank/DDBJ databases">
        <title>Azoarcus.</title>
        <authorList>
            <person name="Woo J.-H."/>
            <person name="Kim H.-S."/>
        </authorList>
    </citation>
    <scope>NUCLEOTIDE SEQUENCE [LARGE SCALE GENOMIC DNA]</scope>
    <source>
        <strain evidence="8 9">TSPY31</strain>
    </source>
</reference>
<sequence>MPTINVIEHNGIAHQLSADVGQSVMQAVTFAGISSMSADCGGACACATCHAYLDEAWMDRFPPVQETEDAMLDIVPERRPNSRLSCQLVLTEGMDGLTLHLPAAQF</sequence>
<comment type="similarity">
    <text evidence="1">Belongs to the adrenodoxin/putidaredoxin family.</text>
</comment>